<keyword evidence="5" id="KW-1133">Transmembrane helix</keyword>
<proteinExistence type="predicted"/>
<evidence type="ECO:0000256" key="4">
    <source>
        <dbReference type="PROSITE-ProRule" id="PRU00169"/>
    </source>
</evidence>
<dbReference type="PANTHER" id="PTHR45339">
    <property type="entry name" value="HYBRID SIGNAL TRANSDUCTION HISTIDINE KINASE J"/>
    <property type="match status" value="1"/>
</dbReference>
<dbReference type="Gene3D" id="1.10.287.130">
    <property type="match status" value="1"/>
</dbReference>
<dbReference type="EC" id="2.7.13.3" evidence="2"/>
<dbReference type="SUPFAM" id="SSF47384">
    <property type="entry name" value="Homodimeric domain of signal transducing histidine kinase"/>
    <property type="match status" value="1"/>
</dbReference>
<evidence type="ECO:0000256" key="3">
    <source>
        <dbReference type="ARBA" id="ARBA00022553"/>
    </source>
</evidence>
<evidence type="ECO:0000313" key="8">
    <source>
        <dbReference type="Proteomes" id="UP001652564"/>
    </source>
</evidence>
<dbReference type="CDD" id="cd00082">
    <property type="entry name" value="HisKA"/>
    <property type="match status" value="1"/>
</dbReference>
<comment type="catalytic activity">
    <reaction evidence="1">
        <text>ATP + protein L-histidine = ADP + protein N-phospho-L-histidine.</text>
        <dbReference type="EC" id="2.7.13.3"/>
    </reaction>
</comment>
<evidence type="ECO:0000313" key="7">
    <source>
        <dbReference type="EMBL" id="MCV2871921.1"/>
    </source>
</evidence>
<evidence type="ECO:0000256" key="1">
    <source>
        <dbReference type="ARBA" id="ARBA00000085"/>
    </source>
</evidence>
<reference evidence="7 8" key="1">
    <citation type="submission" date="2022-10" db="EMBL/GenBank/DDBJ databases">
        <title>Defluviimonas sp. nov., isolated from ocean surface sediments.</title>
        <authorList>
            <person name="He W."/>
            <person name="Wang L."/>
            <person name="Zhang D.-F."/>
        </authorList>
    </citation>
    <scope>NUCLEOTIDE SEQUENCE [LARGE SCALE GENOMIC DNA]</scope>
    <source>
        <strain evidence="7 8">WL0050</strain>
    </source>
</reference>
<dbReference type="CDD" id="cd17546">
    <property type="entry name" value="REC_hyHK_CKI1_RcsC-like"/>
    <property type="match status" value="1"/>
</dbReference>
<accession>A0ABT2ZMG2</accession>
<dbReference type="Pfam" id="PF00512">
    <property type="entry name" value="HisKA"/>
    <property type="match status" value="1"/>
</dbReference>
<dbReference type="Proteomes" id="UP001652564">
    <property type="component" value="Unassembled WGS sequence"/>
</dbReference>
<feature type="transmembrane region" description="Helical" evidence="5">
    <location>
        <begin position="27"/>
        <end position="53"/>
    </location>
</feature>
<feature type="transmembrane region" description="Helical" evidence="5">
    <location>
        <begin position="158"/>
        <end position="177"/>
    </location>
</feature>
<dbReference type="SUPFAM" id="SSF52172">
    <property type="entry name" value="CheY-like"/>
    <property type="match status" value="1"/>
</dbReference>
<sequence>MVERTTSTDEISRQRQRMEADLVSRQIGVALSCILFFFFLPFWLVFFVYLACVGTEIGQLRMMRAYEETPLPRIRAAFLANSFFGLAAYCVPALVLWTMGEPLVMFAGVLPLIGALLNVSVVRSVHLPLGILSGIPPALTLMWLPVQQLLQPGAALPAAVATAAVIALIGYFLSALIQNHNAQSHLLEAIEQSDAASRAKSRFLAAMSHEVRTPLNSILGHSQLLREESDGAVADNHAEIIEASARALKMLVEDVIDLAQATEGKIRFHPVTTVIHRELEYAAAMKLPVKPGQEPEITVSISPEVPEFGRLDPILMRKCLSHLCAVVAADKNADARPHLELRCALAPGRQGRIRLTIAGEPSKSGRVDTETVPATDGSLALALVQQVAGVIGGNTDLMRSPDGSLVARMEFPFVTIPEPPATGAETVYGRLRALVVDDVASNRFVVCQMLRSLRIEAIEADSGREALEWLRAETFDLVLLDMNMPDMDGEATLREIRDSGQDWASIPVIALTADAVTYQRDHYMALGLNGYLTKPVDKRLLWAEILTAAPPPPPL</sequence>
<organism evidence="7 8">
    <name type="scientific">Albidovulum litorale</name>
    <dbReference type="NCBI Taxonomy" id="2984134"/>
    <lineage>
        <taxon>Bacteria</taxon>
        <taxon>Pseudomonadati</taxon>
        <taxon>Pseudomonadota</taxon>
        <taxon>Alphaproteobacteria</taxon>
        <taxon>Rhodobacterales</taxon>
        <taxon>Paracoccaceae</taxon>
        <taxon>Albidovulum</taxon>
    </lineage>
</organism>
<feature type="transmembrane region" description="Helical" evidence="5">
    <location>
        <begin position="74"/>
        <end position="97"/>
    </location>
</feature>
<dbReference type="InterPro" id="IPR036097">
    <property type="entry name" value="HisK_dim/P_sf"/>
</dbReference>
<dbReference type="EMBL" id="JAOWKZ010000002">
    <property type="protein sequence ID" value="MCV2871921.1"/>
    <property type="molecule type" value="Genomic_DNA"/>
</dbReference>
<dbReference type="SMART" id="SM00388">
    <property type="entry name" value="HisKA"/>
    <property type="match status" value="1"/>
</dbReference>
<dbReference type="SMART" id="SM00448">
    <property type="entry name" value="REC"/>
    <property type="match status" value="1"/>
</dbReference>
<comment type="caution">
    <text evidence="7">The sequence shown here is derived from an EMBL/GenBank/DDBJ whole genome shotgun (WGS) entry which is preliminary data.</text>
</comment>
<keyword evidence="5" id="KW-0812">Transmembrane</keyword>
<name>A0ABT2ZMG2_9RHOB</name>
<keyword evidence="5" id="KW-0472">Membrane</keyword>
<feature type="transmembrane region" description="Helical" evidence="5">
    <location>
        <begin position="103"/>
        <end position="122"/>
    </location>
</feature>
<feature type="domain" description="Response regulatory" evidence="6">
    <location>
        <begin position="432"/>
        <end position="549"/>
    </location>
</feature>
<evidence type="ECO:0000259" key="6">
    <source>
        <dbReference type="PROSITE" id="PS50110"/>
    </source>
</evidence>
<gene>
    <name evidence="7" type="ORF">OEZ71_06390</name>
</gene>
<protein>
    <recommendedName>
        <fullName evidence="2">histidine kinase</fullName>
        <ecNumber evidence="2">2.7.13.3</ecNumber>
    </recommendedName>
</protein>
<feature type="transmembrane region" description="Helical" evidence="5">
    <location>
        <begin position="129"/>
        <end position="146"/>
    </location>
</feature>
<dbReference type="InterPro" id="IPR011006">
    <property type="entry name" value="CheY-like_superfamily"/>
</dbReference>
<dbReference type="PROSITE" id="PS50110">
    <property type="entry name" value="RESPONSE_REGULATORY"/>
    <property type="match status" value="1"/>
</dbReference>
<evidence type="ECO:0000256" key="5">
    <source>
        <dbReference type="SAM" id="Phobius"/>
    </source>
</evidence>
<feature type="modified residue" description="4-aspartylphosphate" evidence="4">
    <location>
        <position position="481"/>
    </location>
</feature>
<dbReference type="Gene3D" id="3.40.50.2300">
    <property type="match status" value="1"/>
</dbReference>
<keyword evidence="3 4" id="KW-0597">Phosphoprotein</keyword>
<keyword evidence="8" id="KW-1185">Reference proteome</keyword>
<dbReference type="InterPro" id="IPR003661">
    <property type="entry name" value="HisK_dim/P_dom"/>
</dbReference>
<dbReference type="PANTHER" id="PTHR45339:SF6">
    <property type="entry name" value="SENSORY HISTIDINE PROTEIN KINASE"/>
    <property type="match status" value="1"/>
</dbReference>
<evidence type="ECO:0000256" key="2">
    <source>
        <dbReference type="ARBA" id="ARBA00012438"/>
    </source>
</evidence>
<dbReference type="InterPro" id="IPR001789">
    <property type="entry name" value="Sig_transdc_resp-reg_receiver"/>
</dbReference>
<dbReference type="Pfam" id="PF00072">
    <property type="entry name" value="Response_reg"/>
    <property type="match status" value="1"/>
</dbReference>